<accession>A0AAI9T9C5</accession>
<evidence type="ECO:0000313" key="2">
    <source>
        <dbReference type="Proteomes" id="UP001227192"/>
    </source>
</evidence>
<reference evidence="1" key="1">
    <citation type="submission" date="2015-06" db="EMBL/GenBank/DDBJ databases">
        <authorList>
            <person name="Nguyen H."/>
        </authorList>
    </citation>
    <scope>NUCLEOTIDE SEQUENCE</scope>
    <source>
        <strain evidence="1">DAOM 180753</strain>
    </source>
</reference>
<proteinExistence type="predicted"/>
<protein>
    <submittedName>
        <fullName evidence="1">Uncharacterized protein</fullName>
    </submittedName>
</protein>
<keyword evidence="2" id="KW-1185">Reference proteome</keyword>
<evidence type="ECO:0000313" key="1">
    <source>
        <dbReference type="EMBL" id="KAJ9482853.1"/>
    </source>
</evidence>
<comment type="caution">
    <text evidence="1">The sequence shown here is derived from an EMBL/GenBank/DDBJ whole genome shotgun (WGS) entry which is preliminary data.</text>
</comment>
<sequence length="141" mass="16540">MYNAFYNIWWLVRESLKYLILLRALALESRPVLNEGRAKIPVSTPGALTAEFMELLRQNETLTTPALKLLDLHFCLWECYVAKTAEKWRLEHEQRQLQEPNEWLANNSDILLQLCDEQALVLRDRRQPVQIRYNGVQASDA</sequence>
<gene>
    <name evidence="1" type="ORF">VN97_g10568</name>
</gene>
<dbReference type="Proteomes" id="UP001227192">
    <property type="component" value="Unassembled WGS sequence"/>
</dbReference>
<dbReference type="EMBL" id="LACB01000499">
    <property type="protein sequence ID" value="KAJ9482853.1"/>
    <property type="molecule type" value="Genomic_DNA"/>
</dbReference>
<reference evidence="1" key="2">
    <citation type="journal article" date="2016" name="Fungal Biol.">
        <title>Ochratoxin A production by Penicillium thymicola.</title>
        <authorList>
            <person name="Nguyen H.D.T."/>
            <person name="McMullin D.R."/>
            <person name="Ponomareva E."/>
            <person name="Riley R."/>
            <person name="Pomraning K.R."/>
            <person name="Baker S.E."/>
            <person name="Seifert K.A."/>
        </authorList>
    </citation>
    <scope>NUCLEOTIDE SEQUENCE</scope>
    <source>
        <strain evidence="1">DAOM 180753</strain>
    </source>
</reference>
<dbReference type="AlphaFoldDB" id="A0AAI9T9C5"/>
<organism evidence="1 2">
    <name type="scientific">Penicillium thymicola</name>
    <dbReference type="NCBI Taxonomy" id="293382"/>
    <lineage>
        <taxon>Eukaryota</taxon>
        <taxon>Fungi</taxon>
        <taxon>Dikarya</taxon>
        <taxon>Ascomycota</taxon>
        <taxon>Pezizomycotina</taxon>
        <taxon>Eurotiomycetes</taxon>
        <taxon>Eurotiomycetidae</taxon>
        <taxon>Eurotiales</taxon>
        <taxon>Aspergillaceae</taxon>
        <taxon>Penicillium</taxon>
    </lineage>
</organism>
<name>A0AAI9T9C5_PENTH</name>